<keyword evidence="2" id="KW-1003">Cell membrane</keyword>
<dbReference type="RefSeq" id="WP_035212206.1">
    <property type="nucleotide sequence ID" value="NZ_ALJE01000002.1"/>
</dbReference>
<dbReference type="InterPro" id="IPR050448">
    <property type="entry name" value="OpgB/LTA_synthase_biosynth"/>
</dbReference>
<dbReference type="AlphaFoldDB" id="A0AA42WAF9"/>
<accession>A0AA42WAF9</accession>
<evidence type="ECO:0000256" key="1">
    <source>
        <dbReference type="ARBA" id="ARBA00004651"/>
    </source>
</evidence>
<dbReference type="Proteomes" id="UP001161276">
    <property type="component" value="Unassembled WGS sequence"/>
</dbReference>
<feature type="transmembrane region" description="Helical" evidence="6">
    <location>
        <begin position="39"/>
        <end position="58"/>
    </location>
</feature>
<dbReference type="Gene3D" id="3.40.720.10">
    <property type="entry name" value="Alkaline Phosphatase, subunit A"/>
    <property type="match status" value="1"/>
</dbReference>
<evidence type="ECO:0000256" key="3">
    <source>
        <dbReference type="ARBA" id="ARBA00022692"/>
    </source>
</evidence>
<dbReference type="SUPFAM" id="SSF53649">
    <property type="entry name" value="Alkaline phosphatase-like"/>
    <property type="match status" value="1"/>
</dbReference>
<dbReference type="CDD" id="cd16015">
    <property type="entry name" value="LTA_synthase"/>
    <property type="match status" value="1"/>
</dbReference>
<feature type="transmembrane region" description="Helical" evidence="6">
    <location>
        <begin position="6"/>
        <end position="27"/>
    </location>
</feature>
<comment type="caution">
    <text evidence="8">The sequence shown here is derived from an EMBL/GenBank/DDBJ whole genome shotgun (WGS) entry which is preliminary data.</text>
</comment>
<evidence type="ECO:0000256" key="4">
    <source>
        <dbReference type="ARBA" id="ARBA00022989"/>
    </source>
</evidence>
<dbReference type="InterPro" id="IPR017850">
    <property type="entry name" value="Alkaline_phosphatase_core_sf"/>
</dbReference>
<evidence type="ECO:0000256" key="6">
    <source>
        <dbReference type="SAM" id="Phobius"/>
    </source>
</evidence>
<sequence>MIEAFWIPLLPPYLIGLALSFVVEALLTPRPVAPWRRPVAAVTVHLGVWTLAFALELALFRRPYFGIVNVLAVQLLLVLVNNAKYHALREPFVYPDFEYFLDALRHPRLYLPFFGIGRAFAAGGGYGVALAAGLMLEDSVTAGAGVWLVSFAELPQEHMFDPTAPAALFFAHTFGLALAGLAIAVLAGRGVRITFQTVPELRSLGIIAFLWAYGRSEKQACAFQRDFAPFSRVEPPNVLPATLPNLVAIQSESFFDARRIYPGLVKQDVLANFDVLKAEALEHGQLKVPAWGANTVRTEFAFLSGMNADTLGVHQYNPYRKLAMEGFATIASYLRSLGYRTICVHPYHRTFYQRDKVLPQLGFDEFVGIEDFEGAPRSGPYVGDIALGEKVIQLLRQASSTGPLYVHVITMENHGPLHWESVVSTDALGVLKGALPEGCEDLVAYARHLRNADAMFGALRQELKGAERPASLCVFGDHVPIMPSVYQRLGESDGATDYVIWRSDSPCRSVPKNKDVESLAEAFLKGAGLVP</sequence>
<protein>
    <submittedName>
        <fullName evidence="8">LTA synthase family protein</fullName>
    </submittedName>
</protein>
<name>A0AA42WAF9_9BURK</name>
<dbReference type="Pfam" id="PF00884">
    <property type="entry name" value="Sulfatase"/>
    <property type="match status" value="1"/>
</dbReference>
<keyword evidence="5 6" id="KW-0472">Membrane</keyword>
<comment type="subcellular location">
    <subcellularLocation>
        <location evidence="1">Cell membrane</location>
        <topology evidence="1">Multi-pass membrane protein</topology>
    </subcellularLocation>
</comment>
<keyword evidence="3 6" id="KW-0812">Transmembrane</keyword>
<dbReference type="PANTHER" id="PTHR47371:SF3">
    <property type="entry name" value="PHOSPHOGLYCEROL TRANSFERASE I"/>
    <property type="match status" value="1"/>
</dbReference>
<feature type="domain" description="Sulfatase N-terminal" evidence="7">
    <location>
        <begin position="244"/>
        <end position="506"/>
    </location>
</feature>
<gene>
    <name evidence="8" type="ORF">N5K24_06490</name>
</gene>
<feature type="transmembrane region" description="Helical" evidence="6">
    <location>
        <begin position="64"/>
        <end position="80"/>
    </location>
</feature>
<evidence type="ECO:0000256" key="5">
    <source>
        <dbReference type="ARBA" id="ARBA00023136"/>
    </source>
</evidence>
<evidence type="ECO:0000313" key="8">
    <source>
        <dbReference type="EMBL" id="MDH2050034.1"/>
    </source>
</evidence>
<proteinExistence type="predicted"/>
<dbReference type="InterPro" id="IPR000917">
    <property type="entry name" value="Sulfatase_N"/>
</dbReference>
<reference evidence="8" key="1">
    <citation type="submission" date="2022-09" db="EMBL/GenBank/DDBJ databases">
        <title>Intensive care unit water sources are persistently colonized with multi-drug resistant bacteria and are the site of extensive horizontal gene transfer of antibiotic resistance genes.</title>
        <authorList>
            <person name="Diorio-Toth L."/>
        </authorList>
    </citation>
    <scope>NUCLEOTIDE SEQUENCE</scope>
    <source>
        <strain evidence="8">GD03676</strain>
    </source>
</reference>
<dbReference type="PANTHER" id="PTHR47371">
    <property type="entry name" value="LIPOTEICHOIC ACID SYNTHASE"/>
    <property type="match status" value="1"/>
</dbReference>
<keyword evidence="4 6" id="KW-1133">Transmembrane helix</keyword>
<evidence type="ECO:0000259" key="7">
    <source>
        <dbReference type="Pfam" id="PF00884"/>
    </source>
</evidence>
<dbReference type="GO" id="GO:0005886">
    <property type="term" value="C:plasma membrane"/>
    <property type="evidence" value="ECO:0007669"/>
    <property type="project" value="UniProtKB-SubCell"/>
</dbReference>
<feature type="transmembrane region" description="Helical" evidence="6">
    <location>
        <begin position="109"/>
        <end position="136"/>
    </location>
</feature>
<evidence type="ECO:0000256" key="2">
    <source>
        <dbReference type="ARBA" id="ARBA00022475"/>
    </source>
</evidence>
<feature type="transmembrane region" description="Helical" evidence="6">
    <location>
        <begin position="166"/>
        <end position="187"/>
    </location>
</feature>
<organism evidence="8 9">
    <name type="scientific">Achromobacter marplatensis</name>
    <dbReference type="NCBI Taxonomy" id="470868"/>
    <lineage>
        <taxon>Bacteria</taxon>
        <taxon>Pseudomonadati</taxon>
        <taxon>Pseudomonadota</taxon>
        <taxon>Betaproteobacteria</taxon>
        <taxon>Burkholderiales</taxon>
        <taxon>Alcaligenaceae</taxon>
        <taxon>Achromobacter</taxon>
    </lineage>
</organism>
<evidence type="ECO:0000313" key="9">
    <source>
        <dbReference type="Proteomes" id="UP001161276"/>
    </source>
</evidence>
<dbReference type="EMBL" id="JAOCKG010000002">
    <property type="protein sequence ID" value="MDH2050034.1"/>
    <property type="molecule type" value="Genomic_DNA"/>
</dbReference>